<dbReference type="GO" id="GO:0006529">
    <property type="term" value="P:asparagine biosynthetic process"/>
    <property type="evidence" value="ECO:0007669"/>
    <property type="project" value="InterPro"/>
</dbReference>
<dbReference type="Gene3D" id="3.60.20.10">
    <property type="entry name" value="Glutamine Phosphoribosylpyrophosphate, subunit 1, domain 1"/>
    <property type="match status" value="1"/>
</dbReference>
<evidence type="ECO:0000313" key="5">
    <source>
        <dbReference type="EMBL" id="MBB5360975.1"/>
    </source>
</evidence>
<keyword evidence="6" id="KW-1185">Reference proteome</keyword>
<dbReference type="PANTHER" id="PTHR43284:SF1">
    <property type="entry name" value="ASPARAGINE SYNTHETASE"/>
    <property type="match status" value="1"/>
</dbReference>
<gene>
    <name evidence="5" type="ORF">HNQ08_000046</name>
</gene>
<dbReference type="Proteomes" id="UP000552709">
    <property type="component" value="Unassembled WGS sequence"/>
</dbReference>
<evidence type="ECO:0000256" key="2">
    <source>
        <dbReference type="ARBA" id="ARBA00012737"/>
    </source>
</evidence>
<comment type="catalytic activity">
    <reaction evidence="3">
        <text>L-aspartate + L-glutamine + ATP + H2O = L-asparagine + L-glutamate + AMP + diphosphate + H(+)</text>
        <dbReference type="Rhea" id="RHEA:12228"/>
        <dbReference type="ChEBI" id="CHEBI:15377"/>
        <dbReference type="ChEBI" id="CHEBI:15378"/>
        <dbReference type="ChEBI" id="CHEBI:29985"/>
        <dbReference type="ChEBI" id="CHEBI:29991"/>
        <dbReference type="ChEBI" id="CHEBI:30616"/>
        <dbReference type="ChEBI" id="CHEBI:33019"/>
        <dbReference type="ChEBI" id="CHEBI:58048"/>
        <dbReference type="ChEBI" id="CHEBI:58359"/>
        <dbReference type="ChEBI" id="CHEBI:456215"/>
        <dbReference type="EC" id="6.3.5.4"/>
    </reaction>
</comment>
<dbReference type="SUPFAM" id="SSF52402">
    <property type="entry name" value="Adenine nucleotide alpha hydrolases-like"/>
    <property type="match status" value="1"/>
</dbReference>
<dbReference type="EC" id="6.3.5.4" evidence="2"/>
<protein>
    <recommendedName>
        <fullName evidence="2">asparagine synthase (glutamine-hydrolyzing)</fullName>
        <ecNumber evidence="2">6.3.5.4</ecNumber>
    </recommendedName>
</protein>
<name>A0A7W8NCW7_9DEIO</name>
<evidence type="ECO:0000313" key="6">
    <source>
        <dbReference type="Proteomes" id="UP000552709"/>
    </source>
</evidence>
<dbReference type="InterPro" id="IPR029055">
    <property type="entry name" value="Ntn_hydrolases_N"/>
</dbReference>
<evidence type="ECO:0000259" key="4">
    <source>
        <dbReference type="Pfam" id="PF00733"/>
    </source>
</evidence>
<dbReference type="AlphaFoldDB" id="A0A7W8NCW7"/>
<proteinExistence type="predicted"/>
<dbReference type="RefSeq" id="WP_184126904.1">
    <property type="nucleotide sequence ID" value="NZ_JACHFL010000001.1"/>
</dbReference>
<reference evidence="5 6" key="1">
    <citation type="submission" date="2020-08" db="EMBL/GenBank/DDBJ databases">
        <title>Genomic Encyclopedia of Type Strains, Phase IV (KMG-IV): sequencing the most valuable type-strain genomes for metagenomic binning, comparative biology and taxonomic classification.</title>
        <authorList>
            <person name="Goeker M."/>
        </authorList>
    </citation>
    <scope>NUCLEOTIDE SEQUENCE [LARGE SCALE GENOMIC DNA]</scope>
    <source>
        <strain evidence="5 6">DSM 27939</strain>
    </source>
</reference>
<accession>A0A7W8NCW7</accession>
<comment type="pathway">
    <text evidence="1">Amino-acid biosynthesis; L-asparagine biosynthesis; L-asparagine from L-aspartate (L-Gln route): step 1/1.</text>
</comment>
<organism evidence="5 6">
    <name type="scientific">Deinococcus humi</name>
    <dbReference type="NCBI Taxonomy" id="662880"/>
    <lineage>
        <taxon>Bacteria</taxon>
        <taxon>Thermotogati</taxon>
        <taxon>Deinococcota</taxon>
        <taxon>Deinococci</taxon>
        <taxon>Deinococcales</taxon>
        <taxon>Deinococcaceae</taxon>
        <taxon>Deinococcus</taxon>
    </lineage>
</organism>
<dbReference type="SUPFAM" id="SSF56235">
    <property type="entry name" value="N-terminal nucleophile aminohydrolases (Ntn hydrolases)"/>
    <property type="match status" value="1"/>
</dbReference>
<comment type="caution">
    <text evidence="5">The sequence shown here is derived from an EMBL/GenBank/DDBJ whole genome shotgun (WGS) entry which is preliminary data.</text>
</comment>
<dbReference type="InterPro" id="IPR001962">
    <property type="entry name" value="Asn_synthase"/>
</dbReference>
<dbReference type="EMBL" id="JACHFL010000001">
    <property type="protein sequence ID" value="MBB5360975.1"/>
    <property type="molecule type" value="Genomic_DNA"/>
</dbReference>
<evidence type="ECO:0000256" key="1">
    <source>
        <dbReference type="ARBA" id="ARBA00005187"/>
    </source>
</evidence>
<evidence type="ECO:0000256" key="3">
    <source>
        <dbReference type="ARBA" id="ARBA00048741"/>
    </source>
</evidence>
<dbReference type="GO" id="GO:0004066">
    <property type="term" value="F:asparagine synthase (glutamine-hydrolyzing) activity"/>
    <property type="evidence" value="ECO:0007669"/>
    <property type="project" value="UniProtKB-EC"/>
</dbReference>
<sequence length="566" mass="62359">MHHDFSAVLKARTGDLSNGTLAVGPWQVELDAAPDATLRQDGMIAVLKGQVYDIDLAGVLRLYRQHGPAFPRYFDGSFSLLLLDPALGTVVAVTDRLGTCKVYAAHGREHVTVSTLPDHPDFIWRPYRAAGLASALTSGMLVNNLTLYEGVQSLERASLHTVQSGGIQSRAYWHLRPPEGLDRRPEAELRQDYADLLRCSVRRRTRGLTGPVHLSLSGGHDSRGLLSLLTSAGCEVRTFSYAQGTQLSHSDSSMAGALAAQYGSRHESVQAYGGDLLATIRRNARWGRGVTNLCDEVDAWDTLAARSITDVFVGDEMHEISPFRLSDVSDSLARRHIEPFGTLGSLATCLSPADRQALGTAWSAELGQIRAQANRYADPYQQDFLVMAQQYLSHSLLPWRERFAGRAAAVHMPYLDGALAEFIYRLPPELLAGKRLLIGALREMDPGIYRVPLARSSGYETDWCAELVRHREAVKEELLSGSSRLDRVIEPQAIRAVLDRLTVPNGGRGARNPGFRSGVRQTLGTIRHSQTGQRLLGKLRRGPSLLNPAIWLMRVLTLRTVEAERH</sequence>
<feature type="domain" description="Asparagine synthetase" evidence="4">
    <location>
        <begin position="193"/>
        <end position="499"/>
    </location>
</feature>
<dbReference type="Pfam" id="PF00733">
    <property type="entry name" value="Asn_synthase"/>
    <property type="match status" value="1"/>
</dbReference>
<keyword evidence="5" id="KW-0436">Ligase</keyword>
<dbReference type="Gene3D" id="3.40.50.620">
    <property type="entry name" value="HUPs"/>
    <property type="match status" value="1"/>
</dbReference>
<dbReference type="PANTHER" id="PTHR43284">
    <property type="entry name" value="ASPARAGINE SYNTHETASE (GLUTAMINE-HYDROLYZING)"/>
    <property type="match status" value="1"/>
</dbReference>
<dbReference type="InterPro" id="IPR051786">
    <property type="entry name" value="ASN_synthetase/amidase"/>
</dbReference>
<dbReference type="InterPro" id="IPR014729">
    <property type="entry name" value="Rossmann-like_a/b/a_fold"/>
</dbReference>